<dbReference type="RefSeq" id="WP_061804341.1">
    <property type="nucleotide sequence ID" value="NZ_FOXX01000004.1"/>
</dbReference>
<evidence type="ECO:0000313" key="9">
    <source>
        <dbReference type="EMBL" id="SFQ54675.1"/>
    </source>
</evidence>
<keyword evidence="6" id="KW-0676">Redox-active center</keyword>
<comment type="caution">
    <text evidence="9">The sequence shown here is derived from an EMBL/GenBank/DDBJ whole genome shotgun (WGS) entry which is preliminary data.</text>
</comment>
<evidence type="ECO:0000256" key="1">
    <source>
        <dbReference type="ARBA" id="ARBA00001974"/>
    </source>
</evidence>
<proteinExistence type="inferred from homology"/>
<dbReference type="Proteomes" id="UP000182762">
    <property type="component" value="Unassembled WGS sequence"/>
</dbReference>
<keyword evidence="3" id="KW-0285">Flavoprotein</keyword>
<dbReference type="PANTHER" id="PTHR43429:SF1">
    <property type="entry name" value="NAD(P)H SULFUR OXIDOREDUCTASE (COA-DEPENDENT)"/>
    <property type="match status" value="1"/>
</dbReference>
<dbReference type="InterPro" id="IPR004099">
    <property type="entry name" value="Pyr_nucl-diS_OxRdtase_dimer"/>
</dbReference>
<comment type="similarity">
    <text evidence="2">Belongs to the class-III pyridine nucleotide-disulfide oxidoreductase family.</text>
</comment>
<dbReference type="Pfam" id="PF07992">
    <property type="entry name" value="Pyr_redox_2"/>
    <property type="match status" value="1"/>
</dbReference>
<dbReference type="Gene3D" id="3.50.50.60">
    <property type="entry name" value="FAD/NAD(P)-binding domain"/>
    <property type="match status" value="2"/>
</dbReference>
<dbReference type="EMBL" id="FOXX01000004">
    <property type="protein sequence ID" value="SFQ54675.1"/>
    <property type="molecule type" value="Genomic_DNA"/>
</dbReference>
<evidence type="ECO:0000256" key="5">
    <source>
        <dbReference type="ARBA" id="ARBA00023002"/>
    </source>
</evidence>
<comment type="cofactor">
    <cofactor evidence="1">
        <name>FAD</name>
        <dbReference type="ChEBI" id="CHEBI:57692"/>
    </cofactor>
</comment>
<organism evidence="9 10">
    <name type="scientific">Priestia endophytica DSM 13796</name>
    <dbReference type="NCBI Taxonomy" id="1121089"/>
    <lineage>
        <taxon>Bacteria</taxon>
        <taxon>Bacillati</taxon>
        <taxon>Bacillota</taxon>
        <taxon>Bacilli</taxon>
        <taxon>Bacillales</taxon>
        <taxon>Bacillaceae</taxon>
        <taxon>Priestia</taxon>
    </lineage>
</organism>
<dbReference type="GeneID" id="93710631"/>
<dbReference type="InterPro" id="IPR023753">
    <property type="entry name" value="FAD/NAD-binding_dom"/>
</dbReference>
<name>A0A1I5ZE04_9BACI</name>
<dbReference type="SUPFAM" id="SSF55424">
    <property type="entry name" value="FAD/NAD-linked reductases, dimerisation (C-terminal) domain"/>
    <property type="match status" value="1"/>
</dbReference>
<dbReference type="PRINTS" id="PR00368">
    <property type="entry name" value="FADPNR"/>
</dbReference>
<evidence type="ECO:0000256" key="4">
    <source>
        <dbReference type="ARBA" id="ARBA00022827"/>
    </source>
</evidence>
<dbReference type="SUPFAM" id="SSF51905">
    <property type="entry name" value="FAD/NAD(P)-binding domain"/>
    <property type="match status" value="1"/>
</dbReference>
<feature type="domain" description="FAD/NAD(P)-binding" evidence="8">
    <location>
        <begin position="1"/>
        <end position="293"/>
    </location>
</feature>
<dbReference type="InterPro" id="IPR016156">
    <property type="entry name" value="FAD/NAD-linked_Rdtase_dimer_sf"/>
</dbReference>
<reference evidence="9 10" key="1">
    <citation type="submission" date="2016-10" db="EMBL/GenBank/DDBJ databases">
        <authorList>
            <person name="Varghese N."/>
            <person name="Submissions S."/>
        </authorList>
    </citation>
    <scope>NUCLEOTIDE SEQUENCE [LARGE SCALE GENOMIC DNA]</scope>
    <source>
        <strain evidence="9 10">DSM 13796</strain>
    </source>
</reference>
<accession>A0A1I5ZE04</accession>
<sequence>MKYVIIGGDAAGMSAAMQIVRNDQEAEVITFEKGEIYSYGQCGLPYVIGGKVPSTNDLIVRSVDTFREKYGINAYTHTEVKKVDEKEKKVYGIHTKTGEGFSHSYDKLLIATGASPNQPDWPGVELGHVHLLKTIPDAKKIQESLQDEIQNVTIVGGGYIGLEMAENFLQLGKRVRIIQREGQLASLFDEDMATHIHEKAKRKGIELCLEEDVEALIGEENVREIHTNKGTYETDLVLLATGVHPNTRFLEGSGVKVGIKGAIEVNAYMETNVKDIYAAGDCALHYHRIKQKNDYVPLGTTANKQGRIAGLNMLEKGVPFQGIVGSSIIQFFELTLGRTGLTEKEAKELHFPYEVIAFQSKSHAGYYPQAEDFYLKLLYRKDSGMLLGGQIIGKQGVDKRIDVLATALYHKMTVHELEDLDLSYAPPYNSVWDPIQQAVKRRSSK</sequence>
<evidence type="ECO:0000256" key="3">
    <source>
        <dbReference type="ARBA" id="ARBA00022630"/>
    </source>
</evidence>
<gene>
    <name evidence="9" type="ORF">SAMN02745910_01956</name>
</gene>
<dbReference type="NCBIfam" id="NF007123">
    <property type="entry name" value="PRK09564.1"/>
    <property type="match status" value="1"/>
</dbReference>
<keyword evidence="5" id="KW-0560">Oxidoreductase</keyword>
<dbReference type="InterPro" id="IPR036188">
    <property type="entry name" value="FAD/NAD-bd_sf"/>
</dbReference>
<feature type="domain" description="Pyridine nucleotide-disulphide oxidoreductase dimerisation" evidence="7">
    <location>
        <begin position="329"/>
        <end position="430"/>
    </location>
</feature>
<evidence type="ECO:0000256" key="6">
    <source>
        <dbReference type="ARBA" id="ARBA00023284"/>
    </source>
</evidence>
<evidence type="ECO:0000313" key="10">
    <source>
        <dbReference type="Proteomes" id="UP000182762"/>
    </source>
</evidence>
<dbReference type="PRINTS" id="PR00411">
    <property type="entry name" value="PNDRDTASEI"/>
</dbReference>
<dbReference type="PANTHER" id="PTHR43429">
    <property type="entry name" value="PYRIDINE NUCLEOTIDE-DISULFIDE OXIDOREDUCTASE DOMAIN-CONTAINING"/>
    <property type="match status" value="1"/>
</dbReference>
<dbReference type="InterPro" id="IPR050260">
    <property type="entry name" value="FAD-bd_OxRdtase"/>
</dbReference>
<keyword evidence="4" id="KW-0274">FAD</keyword>
<dbReference type="Pfam" id="PF02852">
    <property type="entry name" value="Pyr_redox_dim"/>
    <property type="match status" value="1"/>
</dbReference>
<evidence type="ECO:0000259" key="7">
    <source>
        <dbReference type="Pfam" id="PF02852"/>
    </source>
</evidence>
<keyword evidence="10" id="KW-1185">Reference proteome</keyword>
<evidence type="ECO:0000256" key="2">
    <source>
        <dbReference type="ARBA" id="ARBA00009130"/>
    </source>
</evidence>
<protein>
    <submittedName>
        <fullName evidence="9">NADPH-dependent 2,4-dienoyl-CoA reductase, sulfur reductase</fullName>
    </submittedName>
</protein>
<evidence type="ECO:0000259" key="8">
    <source>
        <dbReference type="Pfam" id="PF07992"/>
    </source>
</evidence>